<sequence>MTTHADFLAQIQDWVDGISAESPSVYRWPLSPETPRYINTLGMTTPPSSGPSKRQEGSPRKRRREPDNDIFEGPTTDAPPPLYDIDQTPKSNASNNRPSLPYRLPTSARSSTNPSSTTSSHRRSNSPTKRTQNLQVLEKPIHYIALEDNATDQLPSDVRLLYNRIYNIAVEHELIFPPQARHEISKAIGRNIRDSWFSGGYTSEEDEVQEGDGHVSRSFALAELQALQDIKAEARECLRLGRSEAAWNLDVHGPLLKLALAQHRCVKKELVTTARIASPFLPPTNIPGSSVESKMIDFVLVLALDGVSSDSDKRLDESIQKKIWSQPRDRQFINQTPYPPLQFRTIAVSIETKAAGSAEEGRLQLGVWTAAWHQRMNDFFNSDSAKTRDSAQRQRTIVTLPLLLSVEHNWKLFFACDRGDRLEVVGEMSVGDTNTLIGLYTIVAVVRELANWVDSTFRKWIIDTLDLPGA</sequence>
<protein>
    <recommendedName>
        <fullName evidence="2">PD-(D/E)XK nuclease-like domain-containing protein</fullName>
    </recommendedName>
</protein>
<organism evidence="3 4">
    <name type="scientific">Dactylonectria estremocensis</name>
    <dbReference type="NCBI Taxonomy" id="1079267"/>
    <lineage>
        <taxon>Eukaryota</taxon>
        <taxon>Fungi</taxon>
        <taxon>Dikarya</taxon>
        <taxon>Ascomycota</taxon>
        <taxon>Pezizomycotina</taxon>
        <taxon>Sordariomycetes</taxon>
        <taxon>Hypocreomycetidae</taxon>
        <taxon>Hypocreales</taxon>
        <taxon>Nectriaceae</taxon>
        <taxon>Dactylonectria</taxon>
    </lineage>
</organism>
<accession>A0A9P9DQ76</accession>
<feature type="domain" description="PD-(D/E)XK nuclease-like" evidence="2">
    <location>
        <begin position="214"/>
        <end position="458"/>
    </location>
</feature>
<comment type="caution">
    <text evidence="3">The sequence shown here is derived from an EMBL/GenBank/DDBJ whole genome shotgun (WGS) entry which is preliminary data.</text>
</comment>
<evidence type="ECO:0000313" key="3">
    <source>
        <dbReference type="EMBL" id="KAH7123388.1"/>
    </source>
</evidence>
<dbReference type="EMBL" id="JAGMUU010000025">
    <property type="protein sequence ID" value="KAH7123388.1"/>
    <property type="molecule type" value="Genomic_DNA"/>
</dbReference>
<feature type="compositionally biased region" description="Basic and acidic residues" evidence="1">
    <location>
        <begin position="53"/>
        <end position="67"/>
    </location>
</feature>
<dbReference type="AlphaFoldDB" id="A0A9P9DQ76"/>
<feature type="compositionally biased region" description="Polar residues" evidence="1">
    <location>
        <begin position="88"/>
        <end position="98"/>
    </location>
</feature>
<evidence type="ECO:0000256" key="1">
    <source>
        <dbReference type="SAM" id="MobiDB-lite"/>
    </source>
</evidence>
<dbReference type="OrthoDB" id="5244165at2759"/>
<name>A0A9P9DQ76_9HYPO</name>
<reference evidence="3" key="1">
    <citation type="journal article" date="2021" name="Nat. Commun.">
        <title>Genetic determinants of endophytism in the Arabidopsis root mycobiome.</title>
        <authorList>
            <person name="Mesny F."/>
            <person name="Miyauchi S."/>
            <person name="Thiergart T."/>
            <person name="Pickel B."/>
            <person name="Atanasova L."/>
            <person name="Karlsson M."/>
            <person name="Huettel B."/>
            <person name="Barry K.W."/>
            <person name="Haridas S."/>
            <person name="Chen C."/>
            <person name="Bauer D."/>
            <person name="Andreopoulos W."/>
            <person name="Pangilinan J."/>
            <person name="LaButti K."/>
            <person name="Riley R."/>
            <person name="Lipzen A."/>
            <person name="Clum A."/>
            <person name="Drula E."/>
            <person name="Henrissat B."/>
            <person name="Kohler A."/>
            <person name="Grigoriev I.V."/>
            <person name="Martin F.M."/>
            <person name="Hacquard S."/>
        </authorList>
    </citation>
    <scope>NUCLEOTIDE SEQUENCE</scope>
    <source>
        <strain evidence="3">MPI-CAGE-AT-0021</strain>
    </source>
</reference>
<feature type="region of interest" description="Disordered" evidence="1">
    <location>
        <begin position="37"/>
        <end position="135"/>
    </location>
</feature>
<keyword evidence="4" id="KW-1185">Reference proteome</keyword>
<evidence type="ECO:0000313" key="4">
    <source>
        <dbReference type="Proteomes" id="UP000717696"/>
    </source>
</evidence>
<dbReference type="Pfam" id="PF20516">
    <property type="entry name" value="PDDEXK_12"/>
    <property type="match status" value="1"/>
</dbReference>
<feature type="compositionally biased region" description="Low complexity" evidence="1">
    <location>
        <begin position="105"/>
        <end position="119"/>
    </location>
</feature>
<evidence type="ECO:0000259" key="2">
    <source>
        <dbReference type="Pfam" id="PF20516"/>
    </source>
</evidence>
<proteinExistence type="predicted"/>
<dbReference type="InterPro" id="IPR046797">
    <property type="entry name" value="PDDEXK_12"/>
</dbReference>
<gene>
    <name evidence="3" type="ORF">B0J13DRAFT_566540</name>
</gene>
<dbReference type="Proteomes" id="UP000717696">
    <property type="component" value="Unassembled WGS sequence"/>
</dbReference>
<feature type="compositionally biased region" description="Polar residues" evidence="1">
    <location>
        <begin position="41"/>
        <end position="52"/>
    </location>
</feature>